<dbReference type="AlphaFoldDB" id="A0A0D9AMA7"/>
<name>A0A0D9AMA7_STUST</name>
<sequence length="127" mass="13991">MRIDPHRLGRSAGPDVSAATTADAVRRFNPVVNGTAGDTFERLLRTRRGAQTRSLISALERATMPIIDDPALLGESRSLEVLQYLLDQVLPSLEGDAETLETLECMLLEECDQQMALLEWLSPDPIS</sequence>
<dbReference type="RefSeq" id="WP_045162138.1">
    <property type="nucleotide sequence ID" value="NZ_JYHV01000016.1"/>
</dbReference>
<proteinExistence type="predicted"/>
<comment type="caution">
    <text evidence="1">The sequence shown here is derived from an EMBL/GenBank/DDBJ whole genome shotgun (WGS) entry which is preliminary data.</text>
</comment>
<dbReference type="OrthoDB" id="6169054at2"/>
<organism evidence="1 2">
    <name type="scientific">Stutzerimonas stutzeri</name>
    <name type="common">Pseudomonas stutzeri</name>
    <dbReference type="NCBI Taxonomy" id="316"/>
    <lineage>
        <taxon>Bacteria</taxon>
        <taxon>Pseudomonadati</taxon>
        <taxon>Pseudomonadota</taxon>
        <taxon>Gammaproteobacteria</taxon>
        <taxon>Pseudomonadales</taxon>
        <taxon>Pseudomonadaceae</taxon>
        <taxon>Stutzerimonas</taxon>
    </lineage>
</organism>
<protein>
    <submittedName>
        <fullName evidence="1">Uncharacterized protein</fullName>
    </submittedName>
</protein>
<evidence type="ECO:0000313" key="2">
    <source>
        <dbReference type="Proteomes" id="UP000032487"/>
    </source>
</evidence>
<accession>A0A0D9AMA7</accession>
<dbReference type="PATRIC" id="fig|316.101.peg.4561"/>
<dbReference type="EMBL" id="JYHV01000016">
    <property type="protein sequence ID" value="KJH82148.1"/>
    <property type="molecule type" value="Genomic_DNA"/>
</dbReference>
<reference evidence="1 2" key="1">
    <citation type="submission" date="2015-02" db="EMBL/GenBank/DDBJ databases">
        <title>Draft genome sequence of Pseudomonas stutzeri NT0128 isolated from wheat (Triticum turgidum) rhizosphere.</title>
        <authorList>
            <person name="Tovi N."/>
            <person name="Frenk S."/>
            <person name="Hadar Y."/>
            <person name="Minz D."/>
        </authorList>
    </citation>
    <scope>NUCLEOTIDE SEQUENCE [LARGE SCALE GENOMIC DNA]</scope>
    <source>
        <strain evidence="1 2">NT0128</strain>
    </source>
</reference>
<dbReference type="Proteomes" id="UP000032487">
    <property type="component" value="Unassembled WGS sequence"/>
</dbReference>
<evidence type="ECO:0000313" key="1">
    <source>
        <dbReference type="EMBL" id="KJH82148.1"/>
    </source>
</evidence>
<gene>
    <name evidence="1" type="ORF">UF78_10440</name>
</gene>